<dbReference type="PROSITE" id="PS00028">
    <property type="entry name" value="ZINC_FINGER_C2H2_1"/>
    <property type="match status" value="2"/>
</dbReference>
<feature type="compositionally biased region" description="Low complexity" evidence="8">
    <location>
        <begin position="126"/>
        <end position="136"/>
    </location>
</feature>
<feature type="region of interest" description="Disordered" evidence="8">
    <location>
        <begin position="187"/>
        <end position="223"/>
    </location>
</feature>
<dbReference type="InterPro" id="IPR036236">
    <property type="entry name" value="Znf_C2H2_sf"/>
</dbReference>
<proteinExistence type="predicted"/>
<evidence type="ECO:0000256" key="2">
    <source>
        <dbReference type="ARBA" id="ARBA00022737"/>
    </source>
</evidence>
<sequence length="404" mass="44766">MDLSPPPLSRSPVSSPNTDYPSPDLVDSHYKLTSLYDQNCGMDPNLDSESLPPLDATTSAEWNNPALLHTSTSADIPNILSGDYNTFANYDPALSAPYTTHDIYSSIHAHAPAVSLDSQSLSRTLSHSSDLSSRPSYTTYSHCDSPQPHVKMEGASEYPDPSDVPRYPSPHLGTALPVEVGGYSSAASSSGYLSDAPSSSWPKSEYGPLEPDAFGTGSNMAAPSLIQGRQPYKIRGPHHQRTKQPRRLTTKEEANYQCEVKGCGKLFSRSYNYKAHLETHDENREYPFPCAVSGCSKKFVRKTDLQRHHQSVHMKEKNHRCDFCSRLFARKDTLRRHMEDGCSKRFDIGTLDLRSEGYDTSAYSRPSPNLLAPPTQLPPMASPRPRSSNPNLLEPVSALMRRDY</sequence>
<keyword evidence="2" id="KW-0677">Repeat</keyword>
<reference evidence="10" key="1">
    <citation type="submission" date="2021-03" db="EMBL/GenBank/DDBJ databases">
        <title>Revisited historic fungal species revealed as producer of novel bioactive compounds through whole genome sequencing and comparative genomics.</title>
        <authorList>
            <person name="Vignolle G.A."/>
            <person name="Hochenegger N."/>
            <person name="Mach R.L."/>
            <person name="Mach-Aigner A.R."/>
            <person name="Javad Rahimi M."/>
            <person name="Salim K.A."/>
            <person name="Chan C.M."/>
            <person name="Lim L.B.L."/>
            <person name="Cai F."/>
            <person name="Druzhinina I.S."/>
            <person name="U'Ren J.M."/>
            <person name="Derntl C."/>
        </authorList>
    </citation>
    <scope>NUCLEOTIDE SEQUENCE</scope>
    <source>
        <strain evidence="10">TUCIM 5799</strain>
    </source>
</reference>
<keyword evidence="4" id="KW-0862">Zinc</keyword>
<evidence type="ECO:0000313" key="11">
    <source>
        <dbReference type="Proteomes" id="UP000829685"/>
    </source>
</evidence>
<feature type="domain" description="C2H2-type" evidence="9">
    <location>
        <begin position="256"/>
        <end position="285"/>
    </location>
</feature>
<evidence type="ECO:0000256" key="4">
    <source>
        <dbReference type="ARBA" id="ARBA00022833"/>
    </source>
</evidence>
<accession>A0A9Q0AN63</accession>
<dbReference type="PANTHER" id="PTHR23235">
    <property type="entry name" value="KRUEPPEL-LIKE TRANSCRIPTION FACTOR"/>
    <property type="match status" value="1"/>
</dbReference>
<keyword evidence="1" id="KW-0479">Metal-binding</keyword>
<dbReference type="Gene3D" id="3.30.160.60">
    <property type="entry name" value="Classic Zinc Finger"/>
    <property type="match status" value="3"/>
</dbReference>
<feature type="region of interest" description="Disordered" evidence="8">
    <location>
        <begin position="126"/>
        <end position="173"/>
    </location>
</feature>
<feature type="domain" description="C2H2-type" evidence="9">
    <location>
        <begin position="319"/>
        <end position="346"/>
    </location>
</feature>
<keyword evidence="3 7" id="KW-0863">Zinc-finger</keyword>
<dbReference type="GO" id="GO:0000981">
    <property type="term" value="F:DNA-binding transcription factor activity, RNA polymerase II-specific"/>
    <property type="evidence" value="ECO:0007669"/>
    <property type="project" value="TreeGrafter"/>
</dbReference>
<comment type="caution">
    <text evidence="10">The sequence shown here is derived from an EMBL/GenBank/DDBJ whole genome shotgun (WGS) entry which is preliminary data.</text>
</comment>
<keyword evidence="11" id="KW-1185">Reference proteome</keyword>
<dbReference type="PROSITE" id="PS50157">
    <property type="entry name" value="ZINC_FINGER_C2H2_2"/>
    <property type="match status" value="3"/>
</dbReference>
<feature type="region of interest" description="Disordered" evidence="8">
    <location>
        <begin position="359"/>
        <end position="404"/>
    </location>
</feature>
<gene>
    <name evidence="10" type="ORF">JX265_005289</name>
</gene>
<organism evidence="10 11">
    <name type="scientific">Neoarthrinium moseri</name>
    <dbReference type="NCBI Taxonomy" id="1658444"/>
    <lineage>
        <taxon>Eukaryota</taxon>
        <taxon>Fungi</taxon>
        <taxon>Dikarya</taxon>
        <taxon>Ascomycota</taxon>
        <taxon>Pezizomycotina</taxon>
        <taxon>Sordariomycetes</taxon>
        <taxon>Xylariomycetidae</taxon>
        <taxon>Amphisphaeriales</taxon>
        <taxon>Apiosporaceae</taxon>
        <taxon>Neoarthrinium</taxon>
    </lineage>
</organism>
<keyword evidence="6" id="KW-0804">Transcription</keyword>
<dbReference type="Proteomes" id="UP000829685">
    <property type="component" value="Unassembled WGS sequence"/>
</dbReference>
<feature type="region of interest" description="Disordered" evidence="8">
    <location>
        <begin position="1"/>
        <end position="26"/>
    </location>
</feature>
<evidence type="ECO:0000256" key="7">
    <source>
        <dbReference type="PROSITE-ProRule" id="PRU00042"/>
    </source>
</evidence>
<evidence type="ECO:0000256" key="6">
    <source>
        <dbReference type="ARBA" id="ARBA00023163"/>
    </source>
</evidence>
<dbReference type="FunFam" id="3.30.160.60:FF:000032">
    <property type="entry name" value="Krueppel-like factor 4"/>
    <property type="match status" value="1"/>
</dbReference>
<evidence type="ECO:0000256" key="3">
    <source>
        <dbReference type="ARBA" id="ARBA00022771"/>
    </source>
</evidence>
<evidence type="ECO:0000259" key="9">
    <source>
        <dbReference type="PROSITE" id="PS50157"/>
    </source>
</evidence>
<dbReference type="InterPro" id="IPR013087">
    <property type="entry name" value="Znf_C2H2_type"/>
</dbReference>
<evidence type="ECO:0000256" key="8">
    <source>
        <dbReference type="SAM" id="MobiDB-lite"/>
    </source>
</evidence>
<dbReference type="SUPFAM" id="SSF57667">
    <property type="entry name" value="beta-beta-alpha zinc fingers"/>
    <property type="match status" value="2"/>
</dbReference>
<evidence type="ECO:0000256" key="5">
    <source>
        <dbReference type="ARBA" id="ARBA00023015"/>
    </source>
</evidence>
<dbReference type="SMART" id="SM00355">
    <property type="entry name" value="ZnF_C2H2"/>
    <property type="match status" value="3"/>
</dbReference>
<protein>
    <recommendedName>
        <fullName evidence="9">C2H2-type domain-containing protein</fullName>
    </recommendedName>
</protein>
<evidence type="ECO:0000256" key="1">
    <source>
        <dbReference type="ARBA" id="ARBA00022723"/>
    </source>
</evidence>
<dbReference type="AlphaFoldDB" id="A0A9Q0AN63"/>
<dbReference type="Pfam" id="PF00096">
    <property type="entry name" value="zf-C2H2"/>
    <property type="match status" value="3"/>
</dbReference>
<feature type="domain" description="C2H2-type" evidence="9">
    <location>
        <begin position="288"/>
        <end position="318"/>
    </location>
</feature>
<name>A0A9Q0AN63_9PEZI</name>
<dbReference type="GO" id="GO:0008270">
    <property type="term" value="F:zinc ion binding"/>
    <property type="evidence" value="ECO:0007669"/>
    <property type="project" value="UniProtKB-KW"/>
</dbReference>
<dbReference type="GO" id="GO:0000978">
    <property type="term" value="F:RNA polymerase II cis-regulatory region sequence-specific DNA binding"/>
    <property type="evidence" value="ECO:0007669"/>
    <property type="project" value="TreeGrafter"/>
</dbReference>
<dbReference type="OrthoDB" id="6910977at2759"/>
<evidence type="ECO:0000313" key="10">
    <source>
        <dbReference type="EMBL" id="KAI1873667.1"/>
    </source>
</evidence>
<dbReference type="PANTHER" id="PTHR23235:SF120">
    <property type="entry name" value="KRUPPEL-LIKE FACTOR 15"/>
    <property type="match status" value="1"/>
</dbReference>
<keyword evidence="5" id="KW-0805">Transcription regulation</keyword>
<dbReference type="EMBL" id="JAFIMR010000010">
    <property type="protein sequence ID" value="KAI1873667.1"/>
    <property type="molecule type" value="Genomic_DNA"/>
</dbReference>